<dbReference type="Pfam" id="PF03184">
    <property type="entry name" value="DDE_1"/>
    <property type="match status" value="1"/>
</dbReference>
<reference evidence="2 3" key="1">
    <citation type="submission" date="2018-08" db="EMBL/GenBank/DDBJ databases">
        <title>Aphanomyces genome sequencing and annotation.</title>
        <authorList>
            <person name="Minardi D."/>
            <person name="Oidtmann B."/>
            <person name="Van Der Giezen M."/>
            <person name="Studholme D.J."/>
        </authorList>
    </citation>
    <scope>NUCLEOTIDE SEQUENCE [LARGE SCALE GENOMIC DNA]</scope>
    <source>
        <strain evidence="2 3">NJM0002</strain>
    </source>
</reference>
<dbReference type="AlphaFoldDB" id="A0A3R6ZQL3"/>
<dbReference type="Proteomes" id="UP000285060">
    <property type="component" value="Unassembled WGS sequence"/>
</dbReference>
<protein>
    <recommendedName>
        <fullName evidence="1">DDE-1 domain-containing protein</fullName>
    </recommendedName>
</protein>
<dbReference type="EMBL" id="QUSY01000380">
    <property type="protein sequence ID" value="RHY29905.1"/>
    <property type="molecule type" value="Genomic_DNA"/>
</dbReference>
<dbReference type="PANTHER" id="PTHR19303:SF73">
    <property type="entry name" value="PROTEIN PDC2"/>
    <property type="match status" value="1"/>
</dbReference>
<dbReference type="InterPro" id="IPR050863">
    <property type="entry name" value="CenT-Element_Derived"/>
</dbReference>
<accession>A0A3R6ZQL3</accession>
<dbReference type="GO" id="GO:0003677">
    <property type="term" value="F:DNA binding"/>
    <property type="evidence" value="ECO:0007669"/>
    <property type="project" value="TreeGrafter"/>
</dbReference>
<evidence type="ECO:0000313" key="3">
    <source>
        <dbReference type="Proteomes" id="UP000285060"/>
    </source>
</evidence>
<keyword evidence="3" id="KW-1185">Reference proteome</keyword>
<dbReference type="VEuPathDB" id="FungiDB:H310_05074"/>
<dbReference type="InterPro" id="IPR004875">
    <property type="entry name" value="DDE_SF_endonuclease_dom"/>
</dbReference>
<evidence type="ECO:0000313" key="2">
    <source>
        <dbReference type="EMBL" id="RHY29905.1"/>
    </source>
</evidence>
<feature type="domain" description="DDE-1" evidence="1">
    <location>
        <begin position="218"/>
        <end position="325"/>
    </location>
</feature>
<sequence length="336" mass="37000">MLFMTLASLKHCGSWDIAAAVFKEAPPTFSKRVTGFIECLYPFLKAKYIDNMASKWTMTQLRSCGHSFKNFPMALYAVDVTFQKTNAPVGSFAEKKRFFSKKHGQYGLKVEVSVLPNGYAINVTSAAPGSIADLTICEENEGFHLVMLAKRPDEESMHDNGRHQEQHPGSWALLADKGYQGLQRRLRAITPTKKPPGGMLSSSELVQNDKIASDRKSKKRITVALTTNAAGTKSIDPLFIGTAAKSRCCGGQTPAELGFDYYASKKGRVDSDIVNSYLEALNVKMAEQGRKVLMLLDNAPPHLVFETTPLSNVRVKKLPPNTTNTTAFLQLQDAES</sequence>
<organism evidence="2 3">
    <name type="scientific">Aphanomyces invadans</name>
    <dbReference type="NCBI Taxonomy" id="157072"/>
    <lineage>
        <taxon>Eukaryota</taxon>
        <taxon>Sar</taxon>
        <taxon>Stramenopiles</taxon>
        <taxon>Oomycota</taxon>
        <taxon>Saprolegniomycetes</taxon>
        <taxon>Saprolegniales</taxon>
        <taxon>Verrucalvaceae</taxon>
        <taxon>Aphanomyces</taxon>
    </lineage>
</organism>
<dbReference type="GO" id="GO:0005634">
    <property type="term" value="C:nucleus"/>
    <property type="evidence" value="ECO:0007669"/>
    <property type="project" value="TreeGrafter"/>
</dbReference>
<comment type="caution">
    <text evidence="2">The sequence shown here is derived from an EMBL/GenBank/DDBJ whole genome shotgun (WGS) entry which is preliminary data.</text>
</comment>
<proteinExistence type="predicted"/>
<dbReference type="PANTHER" id="PTHR19303">
    <property type="entry name" value="TRANSPOSON"/>
    <property type="match status" value="1"/>
</dbReference>
<evidence type="ECO:0000259" key="1">
    <source>
        <dbReference type="Pfam" id="PF03184"/>
    </source>
</evidence>
<gene>
    <name evidence="2" type="ORF">DYB32_004764</name>
</gene>
<name>A0A3R6ZQL3_9STRA</name>